<evidence type="ECO:0000313" key="1">
    <source>
        <dbReference type="EMBL" id="EIE98185.1"/>
    </source>
</evidence>
<accession>I1CZR1</accession>
<dbReference type="Proteomes" id="UP000005087">
    <property type="component" value="Chromosome"/>
</dbReference>
<dbReference type="Pfam" id="PF14019">
    <property type="entry name" value="DUF4235"/>
    <property type="match status" value="1"/>
</dbReference>
<dbReference type="InterPro" id="IPR025329">
    <property type="entry name" value="DUF4235"/>
</dbReference>
<evidence type="ECO:0000313" key="2">
    <source>
        <dbReference type="Proteomes" id="UP000005087"/>
    </source>
</evidence>
<organism evidence="1 2">
    <name type="scientific">Saccharomonospora glauca K62</name>
    <dbReference type="NCBI Taxonomy" id="928724"/>
    <lineage>
        <taxon>Bacteria</taxon>
        <taxon>Bacillati</taxon>
        <taxon>Actinomycetota</taxon>
        <taxon>Actinomycetes</taxon>
        <taxon>Pseudonocardiales</taxon>
        <taxon>Pseudonocardiaceae</taxon>
        <taxon>Saccharomonospora</taxon>
    </lineage>
</organism>
<keyword evidence="2" id="KW-1185">Reference proteome</keyword>
<sequence length="87" mass="8961">MKALYRPLSLLCSVGGGLLASTMLKKFWRRVTGGSKAPKATDRTFPAWQVVAAAAAQGAVVGAVKAAVDRAGAVGYEKVTGAWPGNE</sequence>
<dbReference type="HOGENOM" id="CLU_157972_1_0_11"/>
<protein>
    <recommendedName>
        <fullName evidence="3">DUF4235 domain-containing protein</fullName>
    </recommendedName>
</protein>
<dbReference type="AlphaFoldDB" id="I1CZR1"/>
<reference evidence="1 2" key="1">
    <citation type="submission" date="2011-09" db="EMBL/GenBank/DDBJ databases">
        <authorList>
            <consortium name="US DOE Joint Genome Institute (JGI-PGF)"/>
            <person name="Lucas S."/>
            <person name="Han J."/>
            <person name="Lapidus A."/>
            <person name="Cheng J.-F."/>
            <person name="Goodwin L."/>
            <person name="Pitluck S."/>
            <person name="Peters L."/>
            <person name="Land M.L."/>
            <person name="Hauser L."/>
            <person name="Brambilla E."/>
            <person name="Klenk H.-P."/>
            <person name="Woyke T.J."/>
        </authorList>
    </citation>
    <scope>NUCLEOTIDE SEQUENCE [LARGE SCALE GENOMIC DNA]</scope>
    <source>
        <strain evidence="1 2">K62</strain>
    </source>
</reference>
<gene>
    <name evidence="1" type="ORF">SacglDRAFT_01254</name>
</gene>
<name>I1CZR1_9PSEU</name>
<dbReference type="RefSeq" id="WP_005462687.1">
    <property type="nucleotide sequence ID" value="NZ_CM001484.1"/>
</dbReference>
<reference evidence="2" key="2">
    <citation type="submission" date="2012-01" db="EMBL/GenBank/DDBJ databases">
        <title>Noncontiguous Finished sequence of chromosome of Saccharomonospora glauca K62.</title>
        <authorList>
            <consortium name="US DOE Joint Genome Institute"/>
            <person name="Lucas S."/>
            <person name="Han J."/>
            <person name="Lapidus A."/>
            <person name="Cheng J.-F."/>
            <person name="Goodwin L."/>
            <person name="Pitluck S."/>
            <person name="Peters L."/>
            <person name="Mikhailova N."/>
            <person name="Held B."/>
            <person name="Detter J.C."/>
            <person name="Han C."/>
            <person name="Tapia R."/>
            <person name="Land M."/>
            <person name="Hauser L."/>
            <person name="Kyrpides N."/>
            <person name="Ivanova N."/>
            <person name="Pagani I."/>
            <person name="Brambilla E.-M."/>
            <person name="Klenk H.-P."/>
            <person name="Woyke T."/>
        </authorList>
    </citation>
    <scope>NUCLEOTIDE SEQUENCE [LARGE SCALE GENOMIC DNA]</scope>
    <source>
        <strain evidence="2">K62</strain>
    </source>
</reference>
<dbReference type="STRING" id="928724.SacglDRAFT_01254"/>
<proteinExistence type="predicted"/>
<dbReference type="eggNOG" id="ENOG50330B5">
    <property type="taxonomic scope" value="Bacteria"/>
</dbReference>
<evidence type="ECO:0008006" key="3">
    <source>
        <dbReference type="Google" id="ProtNLM"/>
    </source>
</evidence>
<dbReference type="EMBL" id="CM001484">
    <property type="protein sequence ID" value="EIE98185.1"/>
    <property type="molecule type" value="Genomic_DNA"/>
</dbReference>